<name>A0A5C3MMA5_9AGAR</name>
<sequence length="117" mass="12624">MGFLSHSLAASLSKSPTFKSIVLPGDDYVPSHQLYPSDSISAYHAADSEYASPDAWAEYVLEKCKSYTECGTSASFSAVEDGKQYWYGFIFRGGAVDASAFEEKPDASGARAFIIKA</sequence>
<keyword evidence="2" id="KW-1185">Reference proteome</keyword>
<accession>A0A5C3MMA5</accession>
<dbReference type="AlphaFoldDB" id="A0A5C3MMA5"/>
<protein>
    <submittedName>
        <fullName evidence="1">Uncharacterized protein</fullName>
    </submittedName>
</protein>
<evidence type="ECO:0000313" key="2">
    <source>
        <dbReference type="Proteomes" id="UP000308652"/>
    </source>
</evidence>
<dbReference type="EMBL" id="ML213593">
    <property type="protein sequence ID" value="TFK42271.1"/>
    <property type="molecule type" value="Genomic_DNA"/>
</dbReference>
<proteinExistence type="predicted"/>
<evidence type="ECO:0000313" key="1">
    <source>
        <dbReference type="EMBL" id="TFK42271.1"/>
    </source>
</evidence>
<dbReference type="OrthoDB" id="4175349at2759"/>
<reference evidence="1 2" key="1">
    <citation type="journal article" date="2019" name="Nat. Ecol. Evol.">
        <title>Megaphylogeny resolves global patterns of mushroom evolution.</title>
        <authorList>
            <person name="Varga T."/>
            <person name="Krizsan K."/>
            <person name="Foldi C."/>
            <person name="Dima B."/>
            <person name="Sanchez-Garcia M."/>
            <person name="Sanchez-Ramirez S."/>
            <person name="Szollosi G.J."/>
            <person name="Szarkandi J.G."/>
            <person name="Papp V."/>
            <person name="Albert L."/>
            <person name="Andreopoulos W."/>
            <person name="Angelini C."/>
            <person name="Antonin V."/>
            <person name="Barry K.W."/>
            <person name="Bougher N.L."/>
            <person name="Buchanan P."/>
            <person name="Buyck B."/>
            <person name="Bense V."/>
            <person name="Catcheside P."/>
            <person name="Chovatia M."/>
            <person name="Cooper J."/>
            <person name="Damon W."/>
            <person name="Desjardin D."/>
            <person name="Finy P."/>
            <person name="Geml J."/>
            <person name="Haridas S."/>
            <person name="Hughes K."/>
            <person name="Justo A."/>
            <person name="Karasinski D."/>
            <person name="Kautmanova I."/>
            <person name="Kiss B."/>
            <person name="Kocsube S."/>
            <person name="Kotiranta H."/>
            <person name="LaButti K.M."/>
            <person name="Lechner B.E."/>
            <person name="Liimatainen K."/>
            <person name="Lipzen A."/>
            <person name="Lukacs Z."/>
            <person name="Mihaltcheva S."/>
            <person name="Morgado L.N."/>
            <person name="Niskanen T."/>
            <person name="Noordeloos M.E."/>
            <person name="Ohm R.A."/>
            <person name="Ortiz-Santana B."/>
            <person name="Ovrebo C."/>
            <person name="Racz N."/>
            <person name="Riley R."/>
            <person name="Savchenko A."/>
            <person name="Shiryaev A."/>
            <person name="Soop K."/>
            <person name="Spirin V."/>
            <person name="Szebenyi C."/>
            <person name="Tomsovsky M."/>
            <person name="Tulloss R.E."/>
            <person name="Uehling J."/>
            <person name="Grigoriev I.V."/>
            <person name="Vagvolgyi C."/>
            <person name="Papp T."/>
            <person name="Martin F.M."/>
            <person name="Miettinen O."/>
            <person name="Hibbett D.S."/>
            <person name="Nagy L.G."/>
        </authorList>
    </citation>
    <scope>NUCLEOTIDE SEQUENCE [LARGE SCALE GENOMIC DNA]</scope>
    <source>
        <strain evidence="1 2">CBS 166.37</strain>
    </source>
</reference>
<gene>
    <name evidence="1" type="ORF">BDQ12DRAFT_720257</name>
</gene>
<dbReference type="Proteomes" id="UP000308652">
    <property type="component" value="Unassembled WGS sequence"/>
</dbReference>
<organism evidence="1 2">
    <name type="scientific">Crucibulum laeve</name>
    <dbReference type="NCBI Taxonomy" id="68775"/>
    <lineage>
        <taxon>Eukaryota</taxon>
        <taxon>Fungi</taxon>
        <taxon>Dikarya</taxon>
        <taxon>Basidiomycota</taxon>
        <taxon>Agaricomycotina</taxon>
        <taxon>Agaricomycetes</taxon>
        <taxon>Agaricomycetidae</taxon>
        <taxon>Agaricales</taxon>
        <taxon>Agaricineae</taxon>
        <taxon>Nidulariaceae</taxon>
        <taxon>Crucibulum</taxon>
    </lineage>
</organism>